<proteinExistence type="predicted"/>
<feature type="non-terminal residue" evidence="1">
    <location>
        <position position="1"/>
    </location>
</feature>
<name>A0A9P1FNE2_9DINO</name>
<dbReference type="EMBL" id="CAMXCT020000557">
    <property type="protein sequence ID" value="CAL1133812.1"/>
    <property type="molecule type" value="Genomic_DNA"/>
</dbReference>
<reference evidence="1" key="1">
    <citation type="submission" date="2022-10" db="EMBL/GenBank/DDBJ databases">
        <authorList>
            <person name="Chen Y."/>
            <person name="Dougan E. K."/>
            <person name="Chan C."/>
            <person name="Rhodes N."/>
            <person name="Thang M."/>
        </authorList>
    </citation>
    <scope>NUCLEOTIDE SEQUENCE</scope>
</reference>
<dbReference type="EMBL" id="CAMXCT010000557">
    <property type="protein sequence ID" value="CAI3980437.1"/>
    <property type="molecule type" value="Genomic_DNA"/>
</dbReference>
<accession>A0A9P1FNE2</accession>
<evidence type="ECO:0000313" key="3">
    <source>
        <dbReference type="Proteomes" id="UP001152797"/>
    </source>
</evidence>
<dbReference type="EMBL" id="CAMXCT030000557">
    <property type="protein sequence ID" value="CAL4767749.1"/>
    <property type="molecule type" value="Genomic_DNA"/>
</dbReference>
<dbReference type="Proteomes" id="UP001152797">
    <property type="component" value="Unassembled WGS sequence"/>
</dbReference>
<feature type="non-terminal residue" evidence="1">
    <location>
        <position position="162"/>
    </location>
</feature>
<reference evidence="2 3" key="2">
    <citation type="submission" date="2024-05" db="EMBL/GenBank/DDBJ databases">
        <authorList>
            <person name="Chen Y."/>
            <person name="Shah S."/>
            <person name="Dougan E. K."/>
            <person name="Thang M."/>
            <person name="Chan C."/>
        </authorList>
    </citation>
    <scope>NUCLEOTIDE SEQUENCE [LARGE SCALE GENOMIC DNA]</scope>
</reference>
<evidence type="ECO:0008006" key="4">
    <source>
        <dbReference type="Google" id="ProtNLM"/>
    </source>
</evidence>
<comment type="caution">
    <text evidence="1">The sequence shown here is derived from an EMBL/GenBank/DDBJ whole genome shotgun (WGS) entry which is preliminary data.</text>
</comment>
<keyword evidence="3" id="KW-1185">Reference proteome</keyword>
<dbReference type="AlphaFoldDB" id="A0A9P1FNE2"/>
<gene>
    <name evidence="1" type="ORF">C1SCF055_LOCUS8308</name>
</gene>
<evidence type="ECO:0000313" key="1">
    <source>
        <dbReference type="EMBL" id="CAI3980437.1"/>
    </source>
</evidence>
<protein>
    <recommendedName>
        <fullName evidence="4">OTU domain-containing protein</fullName>
    </recommendedName>
</protein>
<organism evidence="1">
    <name type="scientific">Cladocopium goreaui</name>
    <dbReference type="NCBI Taxonomy" id="2562237"/>
    <lineage>
        <taxon>Eukaryota</taxon>
        <taxon>Sar</taxon>
        <taxon>Alveolata</taxon>
        <taxon>Dinophyceae</taxon>
        <taxon>Suessiales</taxon>
        <taxon>Symbiodiniaceae</taxon>
        <taxon>Cladocopium</taxon>
    </lineage>
</organism>
<sequence>DTLRQVEEERQVVGPSTWNQGTLQVPPDGLCLFYCFLAAQAPSWWQGQRRDYLGFFKAKKVEDKYKAAAQKLRAKAVQALKDDGKQELGQHLNAGRNPGHEELVFCAKSFGCAILVLPEDADSPPYVFGEGPVGFAVNYGLSLDGEGLPHHVMRHLAAGKAL</sequence>
<evidence type="ECO:0000313" key="2">
    <source>
        <dbReference type="EMBL" id="CAL4767749.1"/>
    </source>
</evidence>